<protein>
    <submittedName>
        <fullName evidence="1">Uncharacterized protein</fullName>
    </submittedName>
</protein>
<dbReference type="AlphaFoldDB" id="M0C2M0"/>
<gene>
    <name evidence="1" type="ORF">C476_15428</name>
</gene>
<keyword evidence="2" id="KW-1185">Reference proteome</keyword>
<dbReference type="EMBL" id="AOIT01000062">
    <property type="protein sequence ID" value="ELZ17516.1"/>
    <property type="molecule type" value="Genomic_DNA"/>
</dbReference>
<evidence type="ECO:0000313" key="1">
    <source>
        <dbReference type="EMBL" id="ELZ17516.1"/>
    </source>
</evidence>
<evidence type="ECO:0000313" key="2">
    <source>
        <dbReference type="Proteomes" id="UP000011615"/>
    </source>
</evidence>
<name>M0C2M0_9EURY</name>
<dbReference type="Proteomes" id="UP000011615">
    <property type="component" value="Unassembled WGS sequence"/>
</dbReference>
<sequence length="69" mass="8257">MMTLPTKLVRLIHSMRDHSRQLDMENRYLSLMRLATQFQLLTDLTIRQPRQFAMNVNDSIPKRRGITTR</sequence>
<organism evidence="1 2">
    <name type="scientific">Natrinema limicola JCM 13563</name>
    <dbReference type="NCBI Taxonomy" id="1230457"/>
    <lineage>
        <taxon>Archaea</taxon>
        <taxon>Methanobacteriati</taxon>
        <taxon>Methanobacteriota</taxon>
        <taxon>Stenosarchaea group</taxon>
        <taxon>Halobacteria</taxon>
        <taxon>Halobacteriales</taxon>
        <taxon>Natrialbaceae</taxon>
        <taxon>Natrinema</taxon>
    </lineage>
</organism>
<reference evidence="1 2" key="1">
    <citation type="journal article" date="2014" name="PLoS Genet.">
        <title>Phylogenetically driven sequencing of extremely halophilic archaea reveals strategies for static and dynamic osmo-response.</title>
        <authorList>
            <person name="Becker E.A."/>
            <person name="Seitzer P.M."/>
            <person name="Tritt A."/>
            <person name="Larsen D."/>
            <person name="Krusor M."/>
            <person name="Yao A.I."/>
            <person name="Wu D."/>
            <person name="Madern D."/>
            <person name="Eisen J.A."/>
            <person name="Darling A.E."/>
            <person name="Facciotti M.T."/>
        </authorList>
    </citation>
    <scope>NUCLEOTIDE SEQUENCE [LARGE SCALE GENOMIC DNA]</scope>
    <source>
        <strain evidence="1 2">JCM 13563</strain>
    </source>
</reference>
<comment type="caution">
    <text evidence="1">The sequence shown here is derived from an EMBL/GenBank/DDBJ whole genome shotgun (WGS) entry which is preliminary data.</text>
</comment>
<accession>M0C2M0</accession>
<proteinExistence type="predicted"/>